<accession>A0A4R0NKU3</accession>
<organism evidence="3 4">
    <name type="scientific">Pedobacter psychroterrae</name>
    <dbReference type="NCBI Taxonomy" id="2530453"/>
    <lineage>
        <taxon>Bacteria</taxon>
        <taxon>Pseudomonadati</taxon>
        <taxon>Bacteroidota</taxon>
        <taxon>Sphingobacteriia</taxon>
        <taxon>Sphingobacteriales</taxon>
        <taxon>Sphingobacteriaceae</taxon>
        <taxon>Pedobacter</taxon>
    </lineage>
</organism>
<dbReference type="RefSeq" id="WP_131595272.1">
    <property type="nucleotide sequence ID" value="NZ_SJSL01000002.1"/>
</dbReference>
<keyword evidence="3" id="KW-0808">Transferase</keyword>
<feature type="domain" description="Glycosyl transferase family 1" evidence="1">
    <location>
        <begin position="202"/>
        <end position="357"/>
    </location>
</feature>
<dbReference type="InterPro" id="IPR050194">
    <property type="entry name" value="Glycosyltransferase_grp1"/>
</dbReference>
<comment type="caution">
    <text evidence="3">The sequence shown here is derived from an EMBL/GenBank/DDBJ whole genome shotgun (WGS) entry which is preliminary data.</text>
</comment>
<dbReference type="Gene3D" id="3.40.50.2000">
    <property type="entry name" value="Glycogen Phosphorylase B"/>
    <property type="match status" value="2"/>
</dbReference>
<evidence type="ECO:0000259" key="1">
    <source>
        <dbReference type="Pfam" id="PF00534"/>
    </source>
</evidence>
<proteinExistence type="predicted"/>
<dbReference type="Pfam" id="PF13439">
    <property type="entry name" value="Glyco_transf_4"/>
    <property type="match status" value="1"/>
</dbReference>
<dbReference type="OrthoDB" id="9790710at2"/>
<dbReference type="Proteomes" id="UP000293347">
    <property type="component" value="Unassembled WGS sequence"/>
</dbReference>
<keyword evidence="4" id="KW-1185">Reference proteome</keyword>
<name>A0A4R0NKU3_9SPHI</name>
<sequence length="382" mass="43392">MKIIHITPSYKPAYIYGGPVISVAKLCEKLASQPLDIEVLTTRANGKTELKTPDTTAIDGVKIQYFNRITKDHTHFSPSLLWNLYKMIIKTTPGTVIHIHSWWNFVAIFSCLLAKIKKIPVVLSPRGMLTEYTLKNNNSLSKRLIHQLIGKYLVAYSALHATTEMEKEDILKIIQPKSIKVIPNFIYFPDEDIKKNVHPNYESDKSFKLLFLSRVDEKKGLELLFRALADCQFPWSLTIAGTGDHTYQDKLKQLTMNLDISQSINWIGYIKKEKKYEVLASHQLLVLCSHNENFANIVLESLSVGTAVAISDKVGLAPFIKEQKLGWVADLDPHSITAMLTNAYQSPQIITHIRNNAPSVISSHFNEATILRQYLKLYKNLN</sequence>
<dbReference type="InterPro" id="IPR028098">
    <property type="entry name" value="Glyco_trans_4-like_N"/>
</dbReference>
<gene>
    <name evidence="3" type="ORF">EZ437_08440</name>
</gene>
<evidence type="ECO:0000313" key="3">
    <source>
        <dbReference type="EMBL" id="TCD00799.1"/>
    </source>
</evidence>
<dbReference type="EMBL" id="SJSL01000002">
    <property type="protein sequence ID" value="TCD00799.1"/>
    <property type="molecule type" value="Genomic_DNA"/>
</dbReference>
<dbReference type="PANTHER" id="PTHR45947:SF3">
    <property type="entry name" value="SULFOQUINOVOSYL TRANSFERASE SQD2"/>
    <property type="match status" value="1"/>
</dbReference>
<evidence type="ECO:0000313" key="4">
    <source>
        <dbReference type="Proteomes" id="UP000293347"/>
    </source>
</evidence>
<dbReference type="GO" id="GO:0016757">
    <property type="term" value="F:glycosyltransferase activity"/>
    <property type="evidence" value="ECO:0007669"/>
    <property type="project" value="InterPro"/>
</dbReference>
<reference evidence="3 4" key="1">
    <citation type="submission" date="2019-02" db="EMBL/GenBank/DDBJ databases">
        <title>Pedobacter sp. RP-1-14 sp. nov., isolated from Arctic soil.</title>
        <authorList>
            <person name="Dahal R.H."/>
        </authorList>
    </citation>
    <scope>NUCLEOTIDE SEQUENCE [LARGE SCALE GENOMIC DNA]</scope>
    <source>
        <strain evidence="3 4">RP-1-14</strain>
    </source>
</reference>
<dbReference type="SUPFAM" id="SSF53756">
    <property type="entry name" value="UDP-Glycosyltransferase/glycogen phosphorylase"/>
    <property type="match status" value="1"/>
</dbReference>
<dbReference type="AlphaFoldDB" id="A0A4R0NKU3"/>
<dbReference type="Pfam" id="PF00534">
    <property type="entry name" value="Glycos_transf_1"/>
    <property type="match status" value="1"/>
</dbReference>
<dbReference type="InterPro" id="IPR001296">
    <property type="entry name" value="Glyco_trans_1"/>
</dbReference>
<dbReference type="NCBIfam" id="NF046085">
    <property type="entry name" value="XrtY_assoc_Gly1"/>
    <property type="match status" value="1"/>
</dbReference>
<protein>
    <submittedName>
        <fullName evidence="3">Glycosyltransferase</fullName>
    </submittedName>
</protein>
<feature type="domain" description="Glycosyltransferase subfamily 4-like N-terminal" evidence="2">
    <location>
        <begin position="16"/>
        <end position="186"/>
    </location>
</feature>
<dbReference type="PANTHER" id="PTHR45947">
    <property type="entry name" value="SULFOQUINOVOSYL TRANSFERASE SQD2"/>
    <property type="match status" value="1"/>
</dbReference>
<evidence type="ECO:0000259" key="2">
    <source>
        <dbReference type="Pfam" id="PF13439"/>
    </source>
</evidence>